<feature type="transmembrane region" description="Helical" evidence="7">
    <location>
        <begin position="334"/>
        <end position="354"/>
    </location>
</feature>
<comment type="similarity">
    <text evidence="2">Belongs to the major facilitator superfamily. Folate-biopterin transporter (TC 2.A.71) family.</text>
</comment>
<dbReference type="RefSeq" id="XP_021863877.1">
    <property type="nucleotide sequence ID" value="XM_022008185.2"/>
</dbReference>
<evidence type="ECO:0000256" key="1">
    <source>
        <dbReference type="ARBA" id="ARBA00004141"/>
    </source>
</evidence>
<dbReference type="Proteomes" id="UP000813463">
    <property type="component" value="Chromosome 1"/>
</dbReference>
<evidence type="ECO:0000313" key="8">
    <source>
        <dbReference type="Proteomes" id="UP000813463"/>
    </source>
</evidence>
<proteinExistence type="inferred from homology"/>
<dbReference type="AlphaFoldDB" id="A0A9R0J9E6"/>
<name>A0A9R0J9E6_SPIOL</name>
<dbReference type="InterPro" id="IPR039309">
    <property type="entry name" value="BT1"/>
</dbReference>
<feature type="transmembrane region" description="Helical" evidence="7">
    <location>
        <begin position="144"/>
        <end position="165"/>
    </location>
</feature>
<dbReference type="PANTHER" id="PTHR31585">
    <property type="entry name" value="FOLATE-BIOPTERIN TRANSPORTER 1, CHLOROPLASTIC"/>
    <property type="match status" value="1"/>
</dbReference>
<dbReference type="Gene3D" id="1.20.1250.20">
    <property type="entry name" value="MFS general substrate transporter like domains"/>
    <property type="match status" value="1"/>
</dbReference>
<dbReference type="NCBIfam" id="TIGR00788">
    <property type="entry name" value="fbt"/>
    <property type="match status" value="1"/>
</dbReference>
<gene>
    <name evidence="9" type="primary">LOC110802733</name>
</gene>
<dbReference type="CDD" id="cd17484">
    <property type="entry name" value="MFS_FBT"/>
    <property type="match status" value="1"/>
</dbReference>
<evidence type="ECO:0000313" key="9">
    <source>
        <dbReference type="RefSeq" id="XP_021863877.1"/>
    </source>
</evidence>
<keyword evidence="8" id="KW-1185">Reference proteome</keyword>
<feature type="transmembrane region" description="Helical" evidence="7">
    <location>
        <begin position="437"/>
        <end position="459"/>
    </location>
</feature>
<evidence type="ECO:0000256" key="7">
    <source>
        <dbReference type="SAM" id="Phobius"/>
    </source>
</evidence>
<evidence type="ECO:0000256" key="4">
    <source>
        <dbReference type="ARBA" id="ARBA00022692"/>
    </source>
</evidence>
<keyword evidence="4 7" id="KW-0812">Transmembrane</keyword>
<feature type="transmembrane region" description="Helical" evidence="7">
    <location>
        <begin position="45"/>
        <end position="67"/>
    </location>
</feature>
<dbReference type="Pfam" id="PF03092">
    <property type="entry name" value="BT1"/>
    <property type="match status" value="1"/>
</dbReference>
<reference evidence="9" key="2">
    <citation type="submission" date="2025-08" db="UniProtKB">
        <authorList>
            <consortium name="RefSeq"/>
        </authorList>
    </citation>
    <scope>IDENTIFICATION</scope>
    <source>
        <tissue evidence="9">Leaf</tissue>
    </source>
</reference>
<evidence type="ECO:0000256" key="3">
    <source>
        <dbReference type="ARBA" id="ARBA00022448"/>
    </source>
</evidence>
<keyword evidence="6 7" id="KW-0472">Membrane</keyword>
<evidence type="ECO:0000256" key="2">
    <source>
        <dbReference type="ARBA" id="ARBA00007015"/>
    </source>
</evidence>
<evidence type="ECO:0000256" key="5">
    <source>
        <dbReference type="ARBA" id="ARBA00022989"/>
    </source>
</evidence>
<feature type="transmembrane region" description="Helical" evidence="7">
    <location>
        <begin position="121"/>
        <end position="138"/>
    </location>
</feature>
<feature type="transmembrane region" description="Helical" evidence="7">
    <location>
        <begin position="186"/>
        <end position="208"/>
    </location>
</feature>
<dbReference type="InterPro" id="IPR004324">
    <property type="entry name" value="FBT"/>
</dbReference>
<sequence length="496" mass="55251">MVEDENPEAKLKVMDEEELRVDPKFGFWDYIRGPLNWLKMLAKEMHWSFVFGVVIVYGFNQGLGGALNRVGTEYYMKDVQKLQPSEAQIYQGFTSIPWMVKPIWGLMTDVVPILGFHRRPYFIFAGILGIVPMLYLSLHQQMHIFFAVLSLTIGSAGAAIADVTVDACVAQNSNKHPHLAPDMQSLCSLSSSTGSLLGFFLSGLLVHFIGPKGVFGLLAIPAALVCLVGIILQEPQTVNFSYKQVGKKFLDATKTMTATLKLPDVWKPCLYLYLSNAMSFNIYDGMFYWYTDSDAGPHFSQEFVGYILSIGAAGAILGSLLFQYALKDHPFRDLCFWSQLLLGLSGMLDLMLVLRLNLIVGIPDHIFAVLDECAFQFLGRLKWMPLLVLSSKLCPSGIEGTFFALIMSIGNIGTFSSSWFGGVLLNILKITRTRFDNLWVAILIRNIARISPLLVIFLVPRTDPTSSILPSKVPSTEIPDDDKIELVSLMTSADRR</sequence>
<keyword evidence="3" id="KW-0813">Transport</keyword>
<feature type="transmembrane region" description="Helical" evidence="7">
    <location>
        <begin position="214"/>
        <end position="232"/>
    </location>
</feature>
<dbReference type="InterPro" id="IPR036259">
    <property type="entry name" value="MFS_trans_sf"/>
</dbReference>
<reference evidence="8" key="1">
    <citation type="journal article" date="2021" name="Nat. Commun.">
        <title>Genomic analyses provide insights into spinach domestication and the genetic basis of agronomic traits.</title>
        <authorList>
            <person name="Cai X."/>
            <person name="Sun X."/>
            <person name="Xu C."/>
            <person name="Sun H."/>
            <person name="Wang X."/>
            <person name="Ge C."/>
            <person name="Zhang Z."/>
            <person name="Wang Q."/>
            <person name="Fei Z."/>
            <person name="Jiao C."/>
            <person name="Wang Q."/>
        </authorList>
    </citation>
    <scope>NUCLEOTIDE SEQUENCE [LARGE SCALE GENOMIC DNA]</scope>
    <source>
        <strain evidence="8">cv. Varoflay</strain>
    </source>
</reference>
<dbReference type="GO" id="GO:0016020">
    <property type="term" value="C:membrane"/>
    <property type="evidence" value="ECO:0007669"/>
    <property type="project" value="UniProtKB-SubCell"/>
</dbReference>
<dbReference type="GeneID" id="110802733"/>
<keyword evidence="5 7" id="KW-1133">Transmembrane helix</keyword>
<protein>
    <submittedName>
        <fullName evidence="9">Probable folate-biopterin transporter 2</fullName>
    </submittedName>
</protein>
<organism evidence="8 9">
    <name type="scientific">Spinacia oleracea</name>
    <name type="common">Spinach</name>
    <dbReference type="NCBI Taxonomy" id="3562"/>
    <lineage>
        <taxon>Eukaryota</taxon>
        <taxon>Viridiplantae</taxon>
        <taxon>Streptophyta</taxon>
        <taxon>Embryophyta</taxon>
        <taxon>Tracheophyta</taxon>
        <taxon>Spermatophyta</taxon>
        <taxon>Magnoliopsida</taxon>
        <taxon>eudicotyledons</taxon>
        <taxon>Gunneridae</taxon>
        <taxon>Pentapetalae</taxon>
        <taxon>Caryophyllales</taxon>
        <taxon>Chenopodiaceae</taxon>
        <taxon>Chenopodioideae</taxon>
        <taxon>Anserineae</taxon>
        <taxon>Spinacia</taxon>
    </lineage>
</organism>
<comment type="subcellular location">
    <subcellularLocation>
        <location evidence="1">Membrane</location>
        <topology evidence="1">Multi-pass membrane protein</topology>
    </subcellularLocation>
</comment>
<dbReference type="PANTHER" id="PTHR31585:SF6">
    <property type="entry name" value="FOLATE-BIOPTERIN TRANSPORTER 2-RELATED"/>
    <property type="match status" value="1"/>
</dbReference>
<evidence type="ECO:0000256" key="6">
    <source>
        <dbReference type="ARBA" id="ARBA00023136"/>
    </source>
</evidence>
<accession>A0A9R0J9E6</accession>
<feature type="transmembrane region" description="Helical" evidence="7">
    <location>
        <begin position="402"/>
        <end position="425"/>
    </location>
</feature>
<dbReference type="OrthoDB" id="754047at2759"/>
<dbReference type="KEGG" id="soe:110802733"/>
<dbReference type="SUPFAM" id="SSF103473">
    <property type="entry name" value="MFS general substrate transporter"/>
    <property type="match status" value="1"/>
</dbReference>
<feature type="transmembrane region" description="Helical" evidence="7">
    <location>
        <begin position="270"/>
        <end position="291"/>
    </location>
</feature>
<feature type="transmembrane region" description="Helical" evidence="7">
    <location>
        <begin position="303"/>
        <end position="322"/>
    </location>
</feature>